<feature type="domain" description="Transglycosylase SLT" evidence="5">
    <location>
        <begin position="500"/>
        <end position="600"/>
    </location>
</feature>
<dbReference type="InterPro" id="IPR008939">
    <property type="entry name" value="Lytic_TGlycosylase_superhlx_U"/>
</dbReference>
<comment type="similarity">
    <text evidence="1">Belongs to the transglycosylase Slt family.</text>
</comment>
<proteinExistence type="inferred from homology"/>
<comment type="similarity">
    <text evidence="2">Belongs to the virb1 family.</text>
</comment>
<dbReference type="Pfam" id="PF01464">
    <property type="entry name" value="SLT"/>
    <property type="match status" value="1"/>
</dbReference>
<feature type="chain" id="PRO_5035422459" evidence="4">
    <location>
        <begin position="27"/>
        <end position="654"/>
    </location>
</feature>
<dbReference type="CDD" id="cd13401">
    <property type="entry name" value="Slt70-like"/>
    <property type="match status" value="1"/>
</dbReference>
<reference evidence="6" key="1">
    <citation type="submission" date="2021-01" db="EMBL/GenBank/DDBJ databases">
        <title>Tabrizicola alba sp. nov. a motile alkaliphilic bacterium isolated from a soda lake.</title>
        <authorList>
            <person name="Szuroczki S."/>
            <person name="Abbaszade G."/>
            <person name="Schumann P."/>
            <person name="Toth E."/>
        </authorList>
    </citation>
    <scope>NUCLEOTIDE SEQUENCE</scope>
    <source>
        <strain evidence="6">DMG-N-6</strain>
    </source>
</reference>
<dbReference type="GO" id="GO:0042597">
    <property type="term" value="C:periplasmic space"/>
    <property type="evidence" value="ECO:0007669"/>
    <property type="project" value="InterPro"/>
</dbReference>
<dbReference type="Gene3D" id="1.10.530.10">
    <property type="match status" value="1"/>
</dbReference>
<evidence type="ECO:0000313" key="7">
    <source>
        <dbReference type="Proteomes" id="UP000648908"/>
    </source>
</evidence>
<evidence type="ECO:0000313" key="6">
    <source>
        <dbReference type="EMBL" id="MBL4918073.1"/>
    </source>
</evidence>
<evidence type="ECO:0000256" key="4">
    <source>
        <dbReference type="SAM" id="SignalP"/>
    </source>
</evidence>
<dbReference type="SUPFAM" id="SSF53955">
    <property type="entry name" value="Lysozyme-like"/>
    <property type="match status" value="1"/>
</dbReference>
<name>A0A8K0VDA8_9RHOB</name>
<dbReference type="GO" id="GO:0008933">
    <property type="term" value="F:peptidoglycan lytic transglycosylase activity"/>
    <property type="evidence" value="ECO:0007669"/>
    <property type="project" value="InterPro"/>
</dbReference>
<dbReference type="InterPro" id="IPR000189">
    <property type="entry name" value="Transglyc_AS"/>
</dbReference>
<dbReference type="GO" id="GO:0016020">
    <property type="term" value="C:membrane"/>
    <property type="evidence" value="ECO:0007669"/>
    <property type="project" value="InterPro"/>
</dbReference>
<evidence type="ECO:0000256" key="3">
    <source>
        <dbReference type="ARBA" id="ARBA00022729"/>
    </source>
</evidence>
<accession>A0A8K0VDA8</accession>
<dbReference type="GO" id="GO:0004553">
    <property type="term" value="F:hydrolase activity, hydrolyzing O-glycosyl compounds"/>
    <property type="evidence" value="ECO:0007669"/>
    <property type="project" value="InterPro"/>
</dbReference>
<feature type="signal peptide" evidence="4">
    <location>
        <begin position="1"/>
        <end position="26"/>
    </location>
</feature>
<dbReference type="GO" id="GO:0000270">
    <property type="term" value="P:peptidoglycan metabolic process"/>
    <property type="evidence" value="ECO:0007669"/>
    <property type="project" value="InterPro"/>
</dbReference>
<dbReference type="PANTHER" id="PTHR37423">
    <property type="entry name" value="SOLUBLE LYTIC MUREIN TRANSGLYCOSYLASE-RELATED"/>
    <property type="match status" value="1"/>
</dbReference>
<dbReference type="SUPFAM" id="SSF48435">
    <property type="entry name" value="Bacterial muramidases"/>
    <property type="match status" value="1"/>
</dbReference>
<dbReference type="Gene3D" id="1.25.20.10">
    <property type="entry name" value="Bacterial muramidases"/>
    <property type="match status" value="1"/>
</dbReference>
<evidence type="ECO:0000256" key="2">
    <source>
        <dbReference type="ARBA" id="ARBA00009387"/>
    </source>
</evidence>
<gene>
    <name evidence="6" type="ORF">JL811_12670</name>
</gene>
<evidence type="ECO:0000259" key="5">
    <source>
        <dbReference type="Pfam" id="PF01464"/>
    </source>
</evidence>
<dbReference type="PROSITE" id="PS00922">
    <property type="entry name" value="TRANSGLYCOSYLASE"/>
    <property type="match status" value="1"/>
</dbReference>
<protein>
    <submittedName>
        <fullName evidence="6">Lytic transglycosylase domain-containing protein</fullName>
    </submittedName>
</protein>
<dbReference type="InterPro" id="IPR023346">
    <property type="entry name" value="Lysozyme-like_dom_sf"/>
</dbReference>
<dbReference type="AlphaFoldDB" id="A0A8K0VDA8"/>
<dbReference type="Proteomes" id="UP000648908">
    <property type="component" value="Unassembled WGS sequence"/>
</dbReference>
<comment type="caution">
    <text evidence="6">The sequence shown here is derived from an EMBL/GenBank/DDBJ whole genome shotgun (WGS) entry which is preliminary data.</text>
</comment>
<dbReference type="EMBL" id="JAESVN010000005">
    <property type="protein sequence ID" value="MBL4918073.1"/>
    <property type="molecule type" value="Genomic_DNA"/>
</dbReference>
<sequence length="654" mass="70711">MKTHSFRLSRALPLFSAILLTGLASFAVPAPLRADPAALRAAFEAASARDWDRALALAPQGVGRDLVEWQRLRAGEGLLGEYEDFIRRHPDWPGMDYLRRQGETAVARSNTPDRVLAWFAQGDAVTAEGTMAHIRALQALGRGDEAAAVARRAWVGLRLTAAEDSALLAQSGQALAIAHEARLDALLWAGEAAEAERMLPRVPAGWQALARARMALRADAPGVDALIEAVPAALRDHPGLAQERFTWRMRRQFWDGALDLLTERSASATGLGHPAEWGRRRIQLVRQLLSDGRPRDALRAATPHHLTSGGDFADLEFLAGWIALRHLNDPERALGHFRHLRDGVSTPISLSRGHYWEGRALEALGRADAAQAAYRAGAAHQTAYYGLLAAERLGLSLDPALAGGGQRVDWRQAGFAQGSVMQAARLLLQAGDRGLARRFLLHLAEGLDARGLEALGDYALEAGEPNFAVLIGKEAAGRGIILPRAYFPVPELVPDGLPVSRALALSIARRESEFAADVRSPAGALGLMQVMPGTAKLMSDKLGISHSVPRLTSDPPHNVRLGAAYLAQLVEEFGPSVALIASGYNAGPGRPRRWVTEFGDPRQSSVDMVDWVETIPFAETRTYVMRVVESLVIYRAKLRGSPGPVRVIAELRGG</sequence>
<dbReference type="PANTHER" id="PTHR37423:SF2">
    <property type="entry name" value="MEMBRANE-BOUND LYTIC MUREIN TRANSGLYCOSYLASE C"/>
    <property type="match status" value="1"/>
</dbReference>
<evidence type="ECO:0000256" key="1">
    <source>
        <dbReference type="ARBA" id="ARBA00007734"/>
    </source>
</evidence>
<keyword evidence="7" id="KW-1185">Reference proteome</keyword>
<dbReference type="RefSeq" id="WP_202689069.1">
    <property type="nucleotide sequence ID" value="NZ_JAESVN010000005.1"/>
</dbReference>
<dbReference type="InterPro" id="IPR008258">
    <property type="entry name" value="Transglycosylase_SLT_dom_1"/>
</dbReference>
<keyword evidence="3 4" id="KW-0732">Signal</keyword>
<organism evidence="6 7">
    <name type="scientific">Szabonella alba</name>
    <dbReference type="NCBI Taxonomy" id="2804194"/>
    <lineage>
        <taxon>Bacteria</taxon>
        <taxon>Pseudomonadati</taxon>
        <taxon>Pseudomonadota</taxon>
        <taxon>Alphaproteobacteria</taxon>
        <taxon>Rhodobacterales</taxon>
        <taxon>Paracoccaceae</taxon>
        <taxon>Szabonella</taxon>
    </lineage>
</organism>